<accession>A0A7X0B0P9</accession>
<organism evidence="1 2">
    <name type="scientific">Nitrospirillum iridis</name>
    <dbReference type="NCBI Taxonomy" id="765888"/>
    <lineage>
        <taxon>Bacteria</taxon>
        <taxon>Pseudomonadati</taxon>
        <taxon>Pseudomonadota</taxon>
        <taxon>Alphaproteobacteria</taxon>
        <taxon>Rhodospirillales</taxon>
        <taxon>Azospirillaceae</taxon>
        <taxon>Nitrospirillum</taxon>
    </lineage>
</organism>
<dbReference type="InterPro" id="IPR036388">
    <property type="entry name" value="WH-like_DNA-bd_sf"/>
</dbReference>
<gene>
    <name evidence="1" type="ORF">FHS74_002776</name>
</gene>
<dbReference type="InterPro" id="IPR018777">
    <property type="entry name" value="Replication_initiator_prot_A"/>
</dbReference>
<comment type="caution">
    <text evidence="1">The sequence shown here is derived from an EMBL/GenBank/DDBJ whole genome shotgun (WGS) entry which is preliminary data.</text>
</comment>
<evidence type="ECO:0000313" key="2">
    <source>
        <dbReference type="Proteomes" id="UP000539175"/>
    </source>
</evidence>
<dbReference type="RefSeq" id="WP_246463123.1">
    <property type="nucleotide sequence ID" value="NZ_JACIIZ010000007.1"/>
</dbReference>
<dbReference type="Pfam" id="PF10134">
    <property type="entry name" value="RPA"/>
    <property type="match status" value="1"/>
</dbReference>
<dbReference type="EMBL" id="JACIIZ010000007">
    <property type="protein sequence ID" value="MBB6252216.1"/>
    <property type="molecule type" value="Genomic_DNA"/>
</dbReference>
<dbReference type="Gene3D" id="1.10.10.10">
    <property type="entry name" value="Winged helix-like DNA-binding domain superfamily/Winged helix DNA-binding domain"/>
    <property type="match status" value="1"/>
</dbReference>
<protein>
    <submittedName>
        <fullName evidence="1">Plasmid replication initiation protein</fullName>
    </submittedName>
</protein>
<reference evidence="1 2" key="1">
    <citation type="submission" date="2020-08" db="EMBL/GenBank/DDBJ databases">
        <title>Genomic Encyclopedia of Type Strains, Phase IV (KMG-IV): sequencing the most valuable type-strain genomes for metagenomic binning, comparative biology and taxonomic classification.</title>
        <authorList>
            <person name="Goeker M."/>
        </authorList>
    </citation>
    <scope>NUCLEOTIDE SEQUENCE [LARGE SCALE GENOMIC DNA]</scope>
    <source>
        <strain evidence="1 2">DSM 22198</strain>
    </source>
</reference>
<sequence length="325" mass="36579">MVSVPAMVEAPMAGQLALALDSPLIGKVKNDRLVMVFNFFALSKETVTELPVYDDGTVRIEVTGTKHGVANIWDKEVLIYLVSLIQDKLNRGEPVSPRLTFTGHDFFRVVGIHATNTAYQRLEDALKRLQSTQVLTNLETGGEGETGAFSWVLDYRINYRRDKDGGKTMKSLTVQLCDWLYRAVVKDRKILTYHPDYFKLSPTEKRLYEIARAHCGNQGAFKMNIEKLRLRVGAESDLKVFKARLVALAKKRQALPEYGLTVVDPRRWGRDRNAPPPPGRTPLKSHMVYFFRTDSLSAMAPFDQAPEFPDAVPDMMLGDMDGLAA</sequence>
<dbReference type="AlphaFoldDB" id="A0A7X0B0P9"/>
<proteinExistence type="predicted"/>
<name>A0A7X0B0P9_9PROT</name>
<evidence type="ECO:0000313" key="1">
    <source>
        <dbReference type="EMBL" id="MBB6252216.1"/>
    </source>
</evidence>
<dbReference type="Proteomes" id="UP000539175">
    <property type="component" value="Unassembled WGS sequence"/>
</dbReference>
<keyword evidence="2" id="KW-1185">Reference proteome</keyword>